<sequence length="802" mass="88516">MTDPPTSQAELQDRVHQLEQRVQALRDEVERERVARETSESLLDRAADGAFTAQVDEQGRIISVWVDESMPVQRDVLQSVLQSEPVPAHCRHVVNTGRPVRFLVEPNGSDSNGTVDAPSGDATTSGMGAEETTLDASVEAWDVTLVSVRAAEASLFELPLSQGDGGIVDGASYVRGILRTATAQAGQRVLRESHALQHELVELLPDAILIVGSDDRILFSNSAALKMVGASDEDAVHGTKIWDHVHPGSRARTRKWKDRIRRGAPIDFAEHKLIRQDGSSRPVETASVPIVYRGQRAALIAVRDLAGRQRMAETIQHTLDLFDKAFHLGPSALLIVRVRDGMILEVSDRMVEFAGQDARDLLGGAMAQTEVSLPHASLKDLSRELIREGAIHDRELQVDLPDGRSRVVLLSARLTEIDHAVCALVSLVDVTERKKAAVAVRESRTLLDKIFRASPAPIAICRLDDWQYLDVNDAMCSLIGFPHDEIVGHTPGNLGLWVDSDCEDDLTERLSEQDAVYDFEARFRRSDGSTVTTLSSFQRISVEGEECVLAVMTDITQREEKKQALIEAKERAEEIAQFRSTVLSNMTHEVRTPLTVILGFTSILSEGVSEDYRRFVNLIERSGRRLLLTLDSLLDLAQLEAGTLEPDMEIQSVSDAITRMTASHRKIAEEKNLSFAVDVPDMHVFAEFDFELLGRVMNHLVDNAMKFTTEGAIKVIVEEVDSDLTIRVRDTGPGIDESFQTRIFDAFAQESEGNTRSHQGSGLGLTVSKRIVECMDGELFIESAKGQGTEVTITFPVISVDD</sequence>
<dbReference type="InterPro" id="IPR000014">
    <property type="entry name" value="PAS"/>
</dbReference>
<keyword evidence="5" id="KW-0418">Kinase</keyword>
<name>A0A2A8D0U8_9BACT</name>
<dbReference type="Pfam" id="PF13426">
    <property type="entry name" value="PAS_9"/>
    <property type="match status" value="2"/>
</dbReference>
<dbReference type="GO" id="GO:0006355">
    <property type="term" value="P:regulation of DNA-templated transcription"/>
    <property type="evidence" value="ECO:0007669"/>
    <property type="project" value="InterPro"/>
</dbReference>
<feature type="domain" description="PAS" evidence="9">
    <location>
        <begin position="193"/>
        <end position="264"/>
    </location>
</feature>
<dbReference type="InterPro" id="IPR035965">
    <property type="entry name" value="PAS-like_dom_sf"/>
</dbReference>
<dbReference type="Proteomes" id="UP000220102">
    <property type="component" value="Unassembled WGS sequence"/>
</dbReference>
<evidence type="ECO:0000259" key="8">
    <source>
        <dbReference type="PROSITE" id="PS50109"/>
    </source>
</evidence>
<dbReference type="PANTHER" id="PTHR43047:SF72">
    <property type="entry name" value="OSMOSENSING HISTIDINE PROTEIN KINASE SLN1"/>
    <property type="match status" value="1"/>
</dbReference>
<dbReference type="InterPro" id="IPR036890">
    <property type="entry name" value="HATPase_C_sf"/>
</dbReference>
<dbReference type="NCBIfam" id="TIGR00229">
    <property type="entry name" value="sensory_box"/>
    <property type="match status" value="3"/>
</dbReference>
<dbReference type="SMART" id="SM00086">
    <property type="entry name" value="PAC"/>
    <property type="match status" value="3"/>
</dbReference>
<feature type="domain" description="Histidine kinase" evidence="8">
    <location>
        <begin position="585"/>
        <end position="799"/>
    </location>
</feature>
<dbReference type="SMART" id="SM00387">
    <property type="entry name" value="HATPase_c"/>
    <property type="match status" value="1"/>
</dbReference>
<evidence type="ECO:0000259" key="9">
    <source>
        <dbReference type="PROSITE" id="PS50112"/>
    </source>
</evidence>
<keyword evidence="6" id="KW-0175">Coiled coil</keyword>
<feature type="region of interest" description="Disordered" evidence="7">
    <location>
        <begin position="105"/>
        <end position="127"/>
    </location>
</feature>
<dbReference type="GO" id="GO:0009927">
    <property type="term" value="F:histidine phosphotransfer kinase activity"/>
    <property type="evidence" value="ECO:0007669"/>
    <property type="project" value="TreeGrafter"/>
</dbReference>
<gene>
    <name evidence="11" type="ORF">CRI94_05890</name>
</gene>
<evidence type="ECO:0000259" key="10">
    <source>
        <dbReference type="PROSITE" id="PS50113"/>
    </source>
</evidence>
<evidence type="ECO:0000256" key="5">
    <source>
        <dbReference type="ARBA" id="ARBA00022777"/>
    </source>
</evidence>
<dbReference type="SUPFAM" id="SSF55785">
    <property type="entry name" value="PYP-like sensor domain (PAS domain)"/>
    <property type="match status" value="3"/>
</dbReference>
<reference evidence="11 12" key="1">
    <citation type="submission" date="2017-10" db="EMBL/GenBank/DDBJ databases">
        <title>Draft genome of Longibacter Salinarum.</title>
        <authorList>
            <person name="Goh K.M."/>
            <person name="Shamsir M.S."/>
            <person name="Lim S.W."/>
        </authorList>
    </citation>
    <scope>NUCLEOTIDE SEQUENCE [LARGE SCALE GENOMIC DNA]</scope>
    <source>
        <strain evidence="11 12">KCTC 52045</strain>
    </source>
</reference>
<dbReference type="PROSITE" id="PS50109">
    <property type="entry name" value="HIS_KIN"/>
    <property type="match status" value="1"/>
</dbReference>
<dbReference type="Pfam" id="PF02518">
    <property type="entry name" value="HATPase_c"/>
    <property type="match status" value="1"/>
</dbReference>
<evidence type="ECO:0000256" key="2">
    <source>
        <dbReference type="ARBA" id="ARBA00012438"/>
    </source>
</evidence>
<dbReference type="Gene3D" id="1.10.287.130">
    <property type="match status" value="1"/>
</dbReference>
<dbReference type="OrthoDB" id="9796457at2"/>
<feature type="domain" description="PAS" evidence="9">
    <location>
        <begin position="443"/>
        <end position="490"/>
    </location>
</feature>
<proteinExistence type="predicted"/>
<evidence type="ECO:0000256" key="1">
    <source>
        <dbReference type="ARBA" id="ARBA00000085"/>
    </source>
</evidence>
<evidence type="ECO:0000313" key="12">
    <source>
        <dbReference type="Proteomes" id="UP000220102"/>
    </source>
</evidence>
<dbReference type="PRINTS" id="PR00344">
    <property type="entry name" value="BCTRLSENSOR"/>
</dbReference>
<dbReference type="EMBL" id="PDEQ01000002">
    <property type="protein sequence ID" value="PEN14555.1"/>
    <property type="molecule type" value="Genomic_DNA"/>
</dbReference>
<dbReference type="Pfam" id="PF00989">
    <property type="entry name" value="PAS"/>
    <property type="match status" value="1"/>
</dbReference>
<dbReference type="PROSITE" id="PS50113">
    <property type="entry name" value="PAC"/>
    <property type="match status" value="1"/>
</dbReference>
<evidence type="ECO:0000256" key="6">
    <source>
        <dbReference type="SAM" id="Coils"/>
    </source>
</evidence>
<dbReference type="InterPro" id="IPR004358">
    <property type="entry name" value="Sig_transdc_His_kin-like_C"/>
</dbReference>
<dbReference type="Gene3D" id="3.30.450.20">
    <property type="entry name" value="PAS domain"/>
    <property type="match status" value="3"/>
</dbReference>
<dbReference type="EC" id="2.7.13.3" evidence="2"/>
<keyword evidence="4" id="KW-0808">Transferase</keyword>
<dbReference type="CDD" id="cd00082">
    <property type="entry name" value="HisKA"/>
    <property type="match status" value="1"/>
</dbReference>
<evidence type="ECO:0000313" key="11">
    <source>
        <dbReference type="EMBL" id="PEN14555.1"/>
    </source>
</evidence>
<feature type="coiled-coil region" evidence="6">
    <location>
        <begin position="8"/>
        <end position="35"/>
    </location>
</feature>
<dbReference type="PANTHER" id="PTHR43047">
    <property type="entry name" value="TWO-COMPONENT HISTIDINE PROTEIN KINASE"/>
    <property type="match status" value="1"/>
</dbReference>
<feature type="domain" description="PAC" evidence="10">
    <location>
        <begin position="517"/>
        <end position="567"/>
    </location>
</feature>
<dbReference type="InterPro" id="IPR003594">
    <property type="entry name" value="HATPase_dom"/>
</dbReference>
<dbReference type="SMART" id="SM00388">
    <property type="entry name" value="HisKA"/>
    <property type="match status" value="1"/>
</dbReference>
<dbReference type="InterPro" id="IPR000700">
    <property type="entry name" value="PAS-assoc_C"/>
</dbReference>
<dbReference type="GO" id="GO:0005886">
    <property type="term" value="C:plasma membrane"/>
    <property type="evidence" value="ECO:0007669"/>
    <property type="project" value="TreeGrafter"/>
</dbReference>
<dbReference type="RefSeq" id="WP_098074728.1">
    <property type="nucleotide sequence ID" value="NZ_PDEQ01000002.1"/>
</dbReference>
<dbReference type="InterPro" id="IPR001610">
    <property type="entry name" value="PAC"/>
</dbReference>
<dbReference type="FunFam" id="3.30.565.10:FF:000006">
    <property type="entry name" value="Sensor histidine kinase WalK"/>
    <property type="match status" value="1"/>
</dbReference>
<keyword evidence="3" id="KW-0597">Phosphoprotein</keyword>
<dbReference type="GO" id="GO:0000155">
    <property type="term" value="F:phosphorelay sensor kinase activity"/>
    <property type="evidence" value="ECO:0007669"/>
    <property type="project" value="InterPro"/>
</dbReference>
<evidence type="ECO:0000256" key="4">
    <source>
        <dbReference type="ARBA" id="ARBA00022679"/>
    </source>
</evidence>
<evidence type="ECO:0000256" key="7">
    <source>
        <dbReference type="SAM" id="MobiDB-lite"/>
    </source>
</evidence>
<dbReference type="PROSITE" id="PS50112">
    <property type="entry name" value="PAS"/>
    <property type="match status" value="2"/>
</dbReference>
<dbReference type="CDD" id="cd00130">
    <property type="entry name" value="PAS"/>
    <property type="match status" value="3"/>
</dbReference>
<evidence type="ECO:0000256" key="3">
    <source>
        <dbReference type="ARBA" id="ARBA00022553"/>
    </source>
</evidence>
<dbReference type="InterPro" id="IPR003661">
    <property type="entry name" value="HisK_dim/P_dom"/>
</dbReference>
<dbReference type="SUPFAM" id="SSF55874">
    <property type="entry name" value="ATPase domain of HSP90 chaperone/DNA topoisomerase II/histidine kinase"/>
    <property type="match status" value="1"/>
</dbReference>
<dbReference type="InterPro" id="IPR013767">
    <property type="entry name" value="PAS_fold"/>
</dbReference>
<comment type="catalytic activity">
    <reaction evidence="1">
        <text>ATP + protein L-histidine = ADP + protein N-phospho-L-histidine.</text>
        <dbReference type="EC" id="2.7.13.3"/>
    </reaction>
</comment>
<dbReference type="InterPro" id="IPR005467">
    <property type="entry name" value="His_kinase_dom"/>
</dbReference>
<dbReference type="SUPFAM" id="SSF47384">
    <property type="entry name" value="Homodimeric domain of signal transducing histidine kinase"/>
    <property type="match status" value="1"/>
</dbReference>
<dbReference type="Pfam" id="PF00512">
    <property type="entry name" value="HisKA"/>
    <property type="match status" value="1"/>
</dbReference>
<dbReference type="InterPro" id="IPR036097">
    <property type="entry name" value="HisK_dim/P_sf"/>
</dbReference>
<dbReference type="SMART" id="SM00091">
    <property type="entry name" value="PAS"/>
    <property type="match status" value="3"/>
</dbReference>
<accession>A0A2A8D0U8</accession>
<comment type="caution">
    <text evidence="11">The sequence shown here is derived from an EMBL/GenBank/DDBJ whole genome shotgun (WGS) entry which is preliminary data.</text>
</comment>
<dbReference type="Gene3D" id="3.30.565.10">
    <property type="entry name" value="Histidine kinase-like ATPase, C-terminal domain"/>
    <property type="match status" value="1"/>
</dbReference>
<keyword evidence="12" id="KW-1185">Reference proteome</keyword>
<organism evidence="11 12">
    <name type="scientific">Longibacter salinarum</name>
    <dbReference type="NCBI Taxonomy" id="1850348"/>
    <lineage>
        <taxon>Bacteria</taxon>
        <taxon>Pseudomonadati</taxon>
        <taxon>Rhodothermota</taxon>
        <taxon>Rhodothermia</taxon>
        <taxon>Rhodothermales</taxon>
        <taxon>Salisaetaceae</taxon>
        <taxon>Longibacter</taxon>
    </lineage>
</organism>
<protein>
    <recommendedName>
        <fullName evidence="2">histidine kinase</fullName>
        <ecNumber evidence="2">2.7.13.3</ecNumber>
    </recommendedName>
</protein>
<dbReference type="AlphaFoldDB" id="A0A2A8D0U8"/>